<name>A0ABS7QTX1_9ACTN</name>
<dbReference type="CDD" id="cd00712">
    <property type="entry name" value="AsnB"/>
    <property type="match status" value="1"/>
</dbReference>
<evidence type="ECO:0000259" key="9">
    <source>
        <dbReference type="PROSITE" id="PS51278"/>
    </source>
</evidence>
<evidence type="ECO:0000256" key="7">
    <source>
        <dbReference type="ARBA" id="ARBA00022962"/>
    </source>
</evidence>
<gene>
    <name evidence="10" type="ORF">K7472_10395</name>
</gene>
<evidence type="ECO:0000256" key="2">
    <source>
        <dbReference type="ARBA" id="ARBA00005752"/>
    </source>
</evidence>
<comment type="similarity">
    <text evidence="2">Belongs to the asparagine synthetase family.</text>
</comment>
<sequence length="605" mass="66112">MSGITGWVDSVRDLRDADAVTARLTADLVVRGQHGTGTWRERHAVLAQRADATWRGTVEPARARGQDGRTIAVAVCDGYLHHADTLWSAVADGPPASPDGPSVAEIVLHAYLRWGERVAEHLDGAFAFAIRDERDHTLLLGRDRFGIRPLSYTTTEHGAVFSSDLGALARHPAVTPEIDADGLCALLTQLRAPGTAALRGVREVPPAHTVRLGAHGETVRRYWALEARPHELDLDGTIRRVRELLEEVVSDDLAGTDPSVLLSGGLDSSALTGLAATVSGAAPRTFTVAFGDTAAPVPDRPYALDVVRFWECRHQEVTVRPEDLSDPETLSAVLSAKDYPSPFGDKNITPYLFSGKVAAEVPVALSGEASDTVFGSLGGKIDENHEFTTFPWIERSRSWGLEHGMGSGMFDRALLRTVDVDGYGDRLFREASAEVPVLPGDSRLDRLGRQADHLTINRFLEQAVHHSERLSAAAGLQVRFPFLDHRLVSFLYNVPVRMKWFDGRGKSLLRTNAKDLVPESVLTRPKVPYPITYADSYKAALTTRLRTLLDDSDAPVRPLADLTALREVAADPALLDQGGWYGRANVEMVLQLDAWLRRLGVRIAI</sequence>
<protein>
    <recommendedName>
        <fullName evidence="3">asparagine synthase (glutamine-hydrolyzing)</fullName>
        <ecNumber evidence="3">6.3.5.4</ecNumber>
    </recommendedName>
</protein>
<keyword evidence="6" id="KW-0028">Amino-acid biosynthesis</keyword>
<organism evidence="10 11">
    <name type="scientific">Streptantibioticus parmotrematis</name>
    <dbReference type="NCBI Taxonomy" id="2873249"/>
    <lineage>
        <taxon>Bacteria</taxon>
        <taxon>Bacillati</taxon>
        <taxon>Actinomycetota</taxon>
        <taxon>Actinomycetes</taxon>
        <taxon>Kitasatosporales</taxon>
        <taxon>Streptomycetaceae</taxon>
        <taxon>Streptantibioticus</taxon>
    </lineage>
</organism>
<evidence type="ECO:0000256" key="1">
    <source>
        <dbReference type="ARBA" id="ARBA00005187"/>
    </source>
</evidence>
<comment type="pathway">
    <text evidence="1">Amino-acid biosynthesis; L-asparagine biosynthesis; L-asparagine from L-aspartate (L-Gln route): step 1/1.</text>
</comment>
<dbReference type="InterPro" id="IPR001962">
    <property type="entry name" value="Asn_synthase"/>
</dbReference>
<dbReference type="Proteomes" id="UP001198565">
    <property type="component" value="Unassembled WGS sequence"/>
</dbReference>
<evidence type="ECO:0000256" key="8">
    <source>
        <dbReference type="ARBA" id="ARBA00048741"/>
    </source>
</evidence>
<dbReference type="Gene3D" id="3.60.20.10">
    <property type="entry name" value="Glutamine Phosphoribosylpyrophosphate, subunit 1, domain 1"/>
    <property type="match status" value="1"/>
</dbReference>
<keyword evidence="7" id="KW-0315">Glutamine amidotransferase</keyword>
<comment type="caution">
    <text evidence="10">The sequence shown here is derived from an EMBL/GenBank/DDBJ whole genome shotgun (WGS) entry which is preliminary data.</text>
</comment>
<keyword evidence="5" id="KW-0067">ATP-binding</keyword>
<evidence type="ECO:0000256" key="5">
    <source>
        <dbReference type="ARBA" id="ARBA00022840"/>
    </source>
</evidence>
<evidence type="ECO:0000256" key="3">
    <source>
        <dbReference type="ARBA" id="ARBA00012737"/>
    </source>
</evidence>
<dbReference type="Gene3D" id="3.40.50.620">
    <property type="entry name" value="HUPs"/>
    <property type="match status" value="1"/>
</dbReference>
<dbReference type="SUPFAM" id="SSF52402">
    <property type="entry name" value="Adenine nucleotide alpha hydrolases-like"/>
    <property type="match status" value="1"/>
</dbReference>
<dbReference type="PIRSF" id="PIRSF001589">
    <property type="entry name" value="Asn_synthetase_glu-h"/>
    <property type="match status" value="1"/>
</dbReference>
<evidence type="ECO:0000313" key="10">
    <source>
        <dbReference type="EMBL" id="MBY8885254.1"/>
    </source>
</evidence>
<dbReference type="InterPro" id="IPR029055">
    <property type="entry name" value="Ntn_hydrolases_N"/>
</dbReference>
<dbReference type="EC" id="6.3.5.4" evidence="3"/>
<reference evidence="10 11" key="1">
    <citation type="submission" date="2021-08" db="EMBL/GenBank/DDBJ databases">
        <title>Streptomyces sp. PTM05 isolated from lichen.</title>
        <authorList>
            <person name="Somphong A."/>
            <person name="Phongsopitanun W."/>
            <person name="Tanasupawat S."/>
        </authorList>
    </citation>
    <scope>NUCLEOTIDE SEQUENCE [LARGE SCALE GENOMIC DNA]</scope>
    <source>
        <strain evidence="10 11">Ptm05</strain>
    </source>
</reference>
<dbReference type="CDD" id="cd01991">
    <property type="entry name" value="Asn_synthase_B_C"/>
    <property type="match status" value="1"/>
</dbReference>
<evidence type="ECO:0000256" key="6">
    <source>
        <dbReference type="ARBA" id="ARBA00022888"/>
    </source>
</evidence>
<evidence type="ECO:0000313" key="11">
    <source>
        <dbReference type="Proteomes" id="UP001198565"/>
    </source>
</evidence>
<dbReference type="EMBL" id="JAINVZ010000005">
    <property type="protein sequence ID" value="MBY8885254.1"/>
    <property type="molecule type" value="Genomic_DNA"/>
</dbReference>
<dbReference type="InterPro" id="IPR006426">
    <property type="entry name" value="Asn_synth_AEB"/>
</dbReference>
<dbReference type="InterPro" id="IPR014729">
    <property type="entry name" value="Rossmann-like_a/b/a_fold"/>
</dbReference>
<dbReference type="PANTHER" id="PTHR43284">
    <property type="entry name" value="ASPARAGINE SYNTHETASE (GLUTAMINE-HYDROLYZING)"/>
    <property type="match status" value="1"/>
</dbReference>
<dbReference type="InterPro" id="IPR033738">
    <property type="entry name" value="AsnB_N"/>
</dbReference>
<dbReference type="InterPro" id="IPR051786">
    <property type="entry name" value="ASN_synthetase/amidase"/>
</dbReference>
<keyword evidence="4" id="KW-0547">Nucleotide-binding</keyword>
<dbReference type="Pfam" id="PF13537">
    <property type="entry name" value="GATase_7"/>
    <property type="match status" value="1"/>
</dbReference>
<proteinExistence type="inferred from homology"/>
<dbReference type="PROSITE" id="PS51278">
    <property type="entry name" value="GATASE_TYPE_2"/>
    <property type="match status" value="1"/>
</dbReference>
<comment type="catalytic activity">
    <reaction evidence="8">
        <text>L-aspartate + L-glutamine + ATP + H2O = L-asparagine + L-glutamate + AMP + diphosphate + H(+)</text>
        <dbReference type="Rhea" id="RHEA:12228"/>
        <dbReference type="ChEBI" id="CHEBI:15377"/>
        <dbReference type="ChEBI" id="CHEBI:15378"/>
        <dbReference type="ChEBI" id="CHEBI:29985"/>
        <dbReference type="ChEBI" id="CHEBI:29991"/>
        <dbReference type="ChEBI" id="CHEBI:30616"/>
        <dbReference type="ChEBI" id="CHEBI:33019"/>
        <dbReference type="ChEBI" id="CHEBI:58048"/>
        <dbReference type="ChEBI" id="CHEBI:58359"/>
        <dbReference type="ChEBI" id="CHEBI:456215"/>
        <dbReference type="EC" id="6.3.5.4"/>
    </reaction>
</comment>
<dbReference type="RefSeq" id="WP_222976453.1">
    <property type="nucleotide sequence ID" value="NZ_JAINVZ010000005.1"/>
</dbReference>
<dbReference type="PANTHER" id="PTHR43284:SF1">
    <property type="entry name" value="ASPARAGINE SYNTHETASE"/>
    <property type="match status" value="1"/>
</dbReference>
<dbReference type="SUPFAM" id="SSF56235">
    <property type="entry name" value="N-terminal nucleophile aminohydrolases (Ntn hydrolases)"/>
    <property type="match status" value="1"/>
</dbReference>
<keyword evidence="11" id="KW-1185">Reference proteome</keyword>
<evidence type="ECO:0000256" key="4">
    <source>
        <dbReference type="ARBA" id="ARBA00022741"/>
    </source>
</evidence>
<keyword evidence="6" id="KW-0061">Asparagine biosynthesis</keyword>
<dbReference type="Pfam" id="PF00733">
    <property type="entry name" value="Asn_synthase"/>
    <property type="match status" value="1"/>
</dbReference>
<accession>A0ABS7QTX1</accession>
<dbReference type="InterPro" id="IPR017932">
    <property type="entry name" value="GATase_2_dom"/>
</dbReference>
<feature type="domain" description="Glutamine amidotransferase type-2" evidence="9">
    <location>
        <begin position="2"/>
        <end position="215"/>
    </location>
</feature>